<feature type="domain" description="Ketosynthase family 3 (KS3)" evidence="17">
    <location>
        <begin position="2"/>
        <end position="409"/>
    </location>
</feature>
<evidence type="ECO:0000256" key="11">
    <source>
        <dbReference type="ARBA" id="ARBA00024006"/>
    </source>
</evidence>
<dbReference type="AlphaFoldDB" id="U4KR34"/>
<protein>
    <recommendedName>
        <fullName evidence="4 14">3-oxoacyl-[acyl-carrier-protein] synthase 2</fullName>
        <ecNumber evidence="3 14">2.3.1.179</ecNumber>
    </recommendedName>
</protein>
<dbReference type="InterPro" id="IPR017568">
    <property type="entry name" value="3-oxoacyl-ACP_synth-2"/>
</dbReference>
<dbReference type="SMART" id="SM00825">
    <property type="entry name" value="PKS_KS"/>
    <property type="match status" value="1"/>
</dbReference>
<evidence type="ECO:0000256" key="2">
    <source>
        <dbReference type="ARBA" id="ARBA00008467"/>
    </source>
</evidence>
<evidence type="ECO:0000256" key="12">
    <source>
        <dbReference type="ARBA" id="ARBA00047318"/>
    </source>
</evidence>
<dbReference type="GO" id="GO:0004315">
    <property type="term" value="F:3-oxoacyl-[acyl-carrier-protein] synthase activity"/>
    <property type="evidence" value="ECO:0007669"/>
    <property type="project" value="UniProtKB-UniRule"/>
</dbReference>
<dbReference type="GO" id="GO:0005829">
    <property type="term" value="C:cytosol"/>
    <property type="evidence" value="ECO:0007669"/>
    <property type="project" value="TreeGrafter"/>
</dbReference>
<dbReference type="CDD" id="cd00834">
    <property type="entry name" value="KAS_I_II"/>
    <property type="match status" value="1"/>
</dbReference>
<dbReference type="PANTHER" id="PTHR11712:SF336">
    <property type="entry name" value="3-OXOACYL-[ACYL-CARRIER-PROTEIN] SYNTHASE, MITOCHONDRIAL"/>
    <property type="match status" value="1"/>
</dbReference>
<keyword evidence="8" id="KW-0443">Lipid metabolism</keyword>
<dbReference type="EMBL" id="FO681348">
    <property type="protein sequence ID" value="CCV65388.1"/>
    <property type="molecule type" value="Genomic_DNA"/>
</dbReference>
<keyword evidence="7" id="KW-0276">Fatty acid metabolism</keyword>
<dbReference type="HOGENOM" id="CLU_000022_69_2_14"/>
<dbReference type="NCBIfam" id="TIGR03150">
    <property type="entry name" value="fabF"/>
    <property type="match status" value="1"/>
</dbReference>
<dbReference type="InterPro" id="IPR014031">
    <property type="entry name" value="Ketoacyl_synth_C"/>
</dbReference>
<evidence type="ECO:0000256" key="14">
    <source>
        <dbReference type="PIRNR" id="PIRNR000447"/>
    </source>
</evidence>
<gene>
    <name evidence="18" type="primary">fabB</name>
    <name evidence="18" type="ORF">BN85303670</name>
</gene>
<comment type="pathway">
    <text evidence="1 14">Lipid metabolism; fatty acid biosynthesis.</text>
</comment>
<evidence type="ECO:0000256" key="3">
    <source>
        <dbReference type="ARBA" id="ARBA00012356"/>
    </source>
</evidence>
<evidence type="ECO:0000256" key="7">
    <source>
        <dbReference type="ARBA" id="ARBA00022832"/>
    </source>
</evidence>
<evidence type="ECO:0000256" key="9">
    <source>
        <dbReference type="ARBA" id="ARBA00023160"/>
    </source>
</evidence>
<dbReference type="Pfam" id="PF00109">
    <property type="entry name" value="ketoacyl-synt"/>
    <property type="match status" value="1"/>
</dbReference>
<reference evidence="18 19" key="1">
    <citation type="journal article" date="2013" name="J. Mol. Microbiol. Biotechnol.">
        <title>Analysis of the Complete Genomes of Acholeplasma brassicae , A. palmae and A. laidlawii and Their Comparison to the Obligate Parasites from ' Candidatus Phytoplasma'.</title>
        <authorList>
            <person name="Kube M."/>
            <person name="Siewert C."/>
            <person name="Migdoll A.M."/>
            <person name="Duduk B."/>
            <person name="Holz S."/>
            <person name="Rabus R."/>
            <person name="Seemuller E."/>
            <person name="Mitrovic J."/>
            <person name="Muller I."/>
            <person name="Buttner C."/>
            <person name="Reinhardt R."/>
        </authorList>
    </citation>
    <scope>NUCLEOTIDE SEQUENCE [LARGE SCALE GENOMIC DNA]</scope>
    <source>
        <strain evidence="19">0502</strain>
    </source>
</reference>
<dbReference type="UniPathway" id="UPA00094"/>
<keyword evidence="19" id="KW-1185">Reference proteome</keyword>
<organism evidence="18 19">
    <name type="scientific">Acholeplasma brassicae</name>
    <dbReference type="NCBI Taxonomy" id="61635"/>
    <lineage>
        <taxon>Bacteria</taxon>
        <taxon>Bacillati</taxon>
        <taxon>Mycoplasmatota</taxon>
        <taxon>Mollicutes</taxon>
        <taxon>Acholeplasmatales</taxon>
        <taxon>Acholeplasmataceae</taxon>
        <taxon>Acholeplasma</taxon>
    </lineage>
</organism>
<keyword evidence="6 14" id="KW-0808">Transferase</keyword>
<dbReference type="SUPFAM" id="SSF53901">
    <property type="entry name" value="Thiolase-like"/>
    <property type="match status" value="2"/>
</dbReference>
<evidence type="ECO:0000256" key="8">
    <source>
        <dbReference type="ARBA" id="ARBA00023098"/>
    </source>
</evidence>
<keyword evidence="9 14" id="KW-0275">Fatty acid biosynthesis</keyword>
<comment type="similarity">
    <text evidence="2 14 16">Belongs to the thiolase-like superfamily. Beta-ketoacyl-ACP synthases family.</text>
</comment>
<dbReference type="PANTHER" id="PTHR11712">
    <property type="entry name" value="POLYKETIDE SYNTHASE-RELATED"/>
    <property type="match status" value="1"/>
</dbReference>
<feature type="active site" description="For beta-ketoacyl synthase activity" evidence="15">
    <location>
        <position position="163"/>
    </location>
</feature>
<dbReference type="PROSITE" id="PS52004">
    <property type="entry name" value="KS3_2"/>
    <property type="match status" value="1"/>
</dbReference>
<dbReference type="EC" id="2.3.1.179" evidence="3 14"/>
<dbReference type="GO" id="GO:0006633">
    <property type="term" value="P:fatty acid biosynthetic process"/>
    <property type="evidence" value="ECO:0007669"/>
    <property type="project" value="UniProtKB-UniRule"/>
</dbReference>
<sequence length="410" mass="44323">MKRRVVVTGMGLVSPLGNTVNESFKHMVEGKNGIDFITLADTTNWKVKLAGEVKNLDFEAFIDKKEVKRSDRVSNLAMVAADEAYKQAKLEGAEINRKRFGLFVGSGIGGLNTIEQDVTVCKTRGQDRMSPFFIPNSIINLIGGKLGIKYQIYGPNLPQVTACSAATNSIGEAFRYIRDGYLEIAMTGGSEAPVNEIGVGGFASMKALNTSNDVNKASIPFDKNRSGFVIAEGAGILILEEYEHAIKRNAPILAEIVGYHTTTDGYHMTSPDVEARGITDCLTGALADANLEPKEIGYINAHGTSTQLNDKYETLGIKQAFKEDAYRLNISSTKSMTGHALGAAGAIESIAVIKALQEGIIPPTINYQAYDEDCDLNYTPNQAVKKEMTYAININIGFGGQNAAIIFKKV</sequence>
<evidence type="ECO:0000313" key="19">
    <source>
        <dbReference type="Proteomes" id="UP000032737"/>
    </source>
</evidence>
<evidence type="ECO:0000259" key="17">
    <source>
        <dbReference type="PROSITE" id="PS52004"/>
    </source>
</evidence>
<dbReference type="PIRSF" id="PIRSF000447">
    <property type="entry name" value="KAS_II"/>
    <property type="match status" value="1"/>
</dbReference>
<dbReference type="OrthoDB" id="9808669at2"/>
<keyword evidence="10 14" id="KW-0012">Acyltransferase</keyword>
<dbReference type="InterPro" id="IPR016039">
    <property type="entry name" value="Thiolase-like"/>
</dbReference>
<dbReference type="Gene3D" id="3.40.47.10">
    <property type="match status" value="1"/>
</dbReference>
<dbReference type="Pfam" id="PF02801">
    <property type="entry name" value="Ketoacyl-synt_C"/>
    <property type="match status" value="1"/>
</dbReference>
<evidence type="ECO:0000256" key="1">
    <source>
        <dbReference type="ARBA" id="ARBA00005194"/>
    </source>
</evidence>
<evidence type="ECO:0000256" key="6">
    <source>
        <dbReference type="ARBA" id="ARBA00022679"/>
    </source>
</evidence>
<name>U4KR34_9MOLU</name>
<evidence type="ECO:0000256" key="4">
    <source>
        <dbReference type="ARBA" id="ARBA00014657"/>
    </source>
</evidence>
<evidence type="ECO:0000256" key="16">
    <source>
        <dbReference type="RuleBase" id="RU003694"/>
    </source>
</evidence>
<dbReference type="InterPro" id="IPR020841">
    <property type="entry name" value="PKS_Beta-ketoAc_synthase_dom"/>
</dbReference>
<dbReference type="InterPro" id="IPR000794">
    <property type="entry name" value="Beta-ketoacyl_synthase"/>
</dbReference>
<evidence type="ECO:0000256" key="10">
    <source>
        <dbReference type="ARBA" id="ARBA00023315"/>
    </source>
</evidence>
<dbReference type="RefSeq" id="WP_030004249.1">
    <property type="nucleotide sequence ID" value="NC_022549.1"/>
</dbReference>
<keyword evidence="5 14" id="KW-0444">Lipid biosynthesis</keyword>
<comment type="catalytic activity">
    <reaction evidence="13 14">
        <text>a fatty acyl-[ACP] + malonyl-[ACP] + H(+) = a 3-oxoacyl-[ACP] + holo-[ACP] + CO2</text>
        <dbReference type="Rhea" id="RHEA:22836"/>
        <dbReference type="Rhea" id="RHEA-COMP:9623"/>
        <dbReference type="Rhea" id="RHEA-COMP:9685"/>
        <dbReference type="Rhea" id="RHEA-COMP:9916"/>
        <dbReference type="Rhea" id="RHEA-COMP:14125"/>
        <dbReference type="ChEBI" id="CHEBI:15378"/>
        <dbReference type="ChEBI" id="CHEBI:16526"/>
        <dbReference type="ChEBI" id="CHEBI:64479"/>
        <dbReference type="ChEBI" id="CHEBI:78449"/>
        <dbReference type="ChEBI" id="CHEBI:78776"/>
        <dbReference type="ChEBI" id="CHEBI:138651"/>
    </reaction>
</comment>
<evidence type="ECO:0000313" key="18">
    <source>
        <dbReference type="EMBL" id="CCV65388.1"/>
    </source>
</evidence>
<dbReference type="NCBIfam" id="NF005589">
    <property type="entry name" value="PRK07314.1"/>
    <property type="match status" value="1"/>
</dbReference>
<dbReference type="STRING" id="61635.BN85303670"/>
<dbReference type="Proteomes" id="UP000032737">
    <property type="component" value="Chromosome"/>
</dbReference>
<dbReference type="KEGG" id="abra:BN85303670"/>
<comment type="function">
    <text evidence="11 14">Involved in the type II fatty acid elongation cycle. Catalyzes the elongation of a wide range of acyl-ACP by the addition of two carbons from malonyl-ACP to an acyl acceptor. Can efficiently catalyze the conversion of palmitoleoyl-ACP (cis-hexadec-9-enoyl-ACP) to cis-vaccenoyl-ACP (cis-octadec-11-enoyl-ACP), an essential step in the thermal regulation of fatty acid composition.</text>
</comment>
<evidence type="ECO:0000256" key="5">
    <source>
        <dbReference type="ARBA" id="ARBA00022516"/>
    </source>
</evidence>
<accession>U4KR34</accession>
<proteinExistence type="inferred from homology"/>
<comment type="catalytic activity">
    <reaction evidence="12 14">
        <text>(9Z)-hexadecenoyl-[ACP] + malonyl-[ACP] + H(+) = 3-oxo-(11Z)-octadecenoyl-[ACP] + holo-[ACP] + CO2</text>
        <dbReference type="Rhea" id="RHEA:55040"/>
        <dbReference type="Rhea" id="RHEA-COMP:9623"/>
        <dbReference type="Rhea" id="RHEA-COMP:9685"/>
        <dbReference type="Rhea" id="RHEA-COMP:10800"/>
        <dbReference type="Rhea" id="RHEA-COMP:14074"/>
        <dbReference type="ChEBI" id="CHEBI:15378"/>
        <dbReference type="ChEBI" id="CHEBI:16526"/>
        <dbReference type="ChEBI" id="CHEBI:64479"/>
        <dbReference type="ChEBI" id="CHEBI:78449"/>
        <dbReference type="ChEBI" id="CHEBI:83989"/>
        <dbReference type="ChEBI" id="CHEBI:138538"/>
        <dbReference type="EC" id="2.3.1.179"/>
    </reaction>
</comment>
<dbReference type="FunFam" id="3.40.47.10:FF:000018">
    <property type="entry name" value="3-oxoacyl-[acyl-carrier-protein] synthase 2"/>
    <property type="match status" value="1"/>
</dbReference>
<evidence type="ECO:0000256" key="15">
    <source>
        <dbReference type="PIRSR" id="PIRSR000447-1"/>
    </source>
</evidence>
<dbReference type="InterPro" id="IPR014030">
    <property type="entry name" value="Ketoacyl_synth_N"/>
</dbReference>
<evidence type="ECO:0000256" key="13">
    <source>
        <dbReference type="ARBA" id="ARBA00047659"/>
    </source>
</evidence>